<organism evidence="2 3">
    <name type="scientific">Drosophila arizonae</name>
    <name type="common">Fruit fly</name>
    <dbReference type="NCBI Taxonomy" id="7263"/>
    <lineage>
        <taxon>Eukaryota</taxon>
        <taxon>Metazoa</taxon>
        <taxon>Ecdysozoa</taxon>
        <taxon>Arthropoda</taxon>
        <taxon>Hexapoda</taxon>
        <taxon>Insecta</taxon>
        <taxon>Pterygota</taxon>
        <taxon>Neoptera</taxon>
        <taxon>Endopterygota</taxon>
        <taxon>Diptera</taxon>
        <taxon>Brachycera</taxon>
        <taxon>Muscomorpha</taxon>
        <taxon>Ephydroidea</taxon>
        <taxon>Drosophilidae</taxon>
        <taxon>Drosophila</taxon>
    </lineage>
</organism>
<gene>
    <name evidence="3" type="primary">LOC108615103</name>
</gene>
<dbReference type="RefSeq" id="XP_017864833.1">
    <property type="nucleotide sequence ID" value="XM_018009344.1"/>
</dbReference>
<reference evidence="3" key="3">
    <citation type="submission" date="2025-08" db="UniProtKB">
        <authorList>
            <consortium name="RefSeq"/>
        </authorList>
    </citation>
    <scope>IDENTIFICATION</scope>
    <source>
        <tissue evidence="3">Whole organism</tissue>
    </source>
</reference>
<keyword evidence="2" id="KW-1185">Reference proteome</keyword>
<keyword evidence="1" id="KW-0732">Signal</keyword>
<reference evidence="2" key="1">
    <citation type="journal article" date="1997" name="Nucleic Acids Res.">
        <title>tRNAscan-SE: a program for improved detection of transfer RNA genes in genomic sequence.</title>
        <authorList>
            <person name="Lowe T.M."/>
            <person name="Eddy S.R."/>
        </authorList>
    </citation>
    <scope>NUCLEOTIDE SEQUENCE [LARGE SCALE GENOMIC DNA]</scope>
</reference>
<protein>
    <submittedName>
        <fullName evidence="3">Uncharacterized protein LOC108615103</fullName>
    </submittedName>
</protein>
<proteinExistence type="predicted"/>
<evidence type="ECO:0000313" key="2">
    <source>
        <dbReference type="Proteomes" id="UP000694904"/>
    </source>
</evidence>
<evidence type="ECO:0000313" key="3">
    <source>
        <dbReference type="RefSeq" id="XP_017864833.1"/>
    </source>
</evidence>
<name>A0ABM1PC97_DROAR</name>
<feature type="chain" id="PRO_5047236732" evidence="1">
    <location>
        <begin position="27"/>
        <end position="198"/>
    </location>
</feature>
<dbReference type="GeneID" id="108615103"/>
<sequence length="198" mass="23053">MNTRSHLLIHYGWLLLLLSPLPLVASYGDHGRSRLTAQAEHSLAAITKRAMEHATELVDSVVDDLLVLDSQNPIILSYLNSFELFLRHERNYTASALQLFYEIVDVYLDADAAEKTSSIEVQLISLCLQRTGFDRWKRTIQMRSTQLLKSFGKKLKRYMNTLDEEERLIVEQRWQQVSARGGQRKLEKFREFVNWLGR</sequence>
<accession>A0ABM1PC97</accession>
<reference evidence="2" key="2">
    <citation type="journal article" date="2016" name="G3 (Bethesda)">
        <title>Genome Evolution in Three Species of Cactophilic Drosophila.</title>
        <authorList>
            <person name="Sanchez-Flores A."/>
            <person name="Penazola F."/>
            <person name="Carpinteyro-Ponce J."/>
            <person name="Nazario-Yepiz N."/>
            <person name="Abreu-Goodger C."/>
            <person name="Machado C.A."/>
            <person name="Markow T.A."/>
        </authorList>
    </citation>
    <scope>NUCLEOTIDE SEQUENCE [LARGE SCALE GENOMIC DNA]</scope>
</reference>
<dbReference type="Proteomes" id="UP000694904">
    <property type="component" value="Chromosome 5"/>
</dbReference>
<evidence type="ECO:0000256" key="1">
    <source>
        <dbReference type="SAM" id="SignalP"/>
    </source>
</evidence>
<feature type="signal peptide" evidence="1">
    <location>
        <begin position="1"/>
        <end position="26"/>
    </location>
</feature>